<evidence type="ECO:0000313" key="3">
    <source>
        <dbReference type="Proteomes" id="UP000824120"/>
    </source>
</evidence>
<dbReference type="Proteomes" id="UP000824120">
    <property type="component" value="Chromosome 10"/>
</dbReference>
<dbReference type="InterPro" id="IPR015410">
    <property type="entry name" value="DUF1985"/>
</dbReference>
<organism evidence="2 3">
    <name type="scientific">Solanum commersonii</name>
    <name type="common">Commerson's wild potato</name>
    <name type="synonym">Commerson's nightshade</name>
    <dbReference type="NCBI Taxonomy" id="4109"/>
    <lineage>
        <taxon>Eukaryota</taxon>
        <taxon>Viridiplantae</taxon>
        <taxon>Streptophyta</taxon>
        <taxon>Embryophyta</taxon>
        <taxon>Tracheophyta</taxon>
        <taxon>Spermatophyta</taxon>
        <taxon>Magnoliopsida</taxon>
        <taxon>eudicotyledons</taxon>
        <taxon>Gunneridae</taxon>
        <taxon>Pentapetalae</taxon>
        <taxon>asterids</taxon>
        <taxon>lamiids</taxon>
        <taxon>Solanales</taxon>
        <taxon>Solanaceae</taxon>
        <taxon>Solanoideae</taxon>
        <taxon>Solaneae</taxon>
        <taxon>Solanum</taxon>
    </lineage>
</organism>
<evidence type="ECO:0000259" key="1">
    <source>
        <dbReference type="Pfam" id="PF09331"/>
    </source>
</evidence>
<feature type="domain" description="DUF1985" evidence="1">
    <location>
        <begin position="21"/>
        <end position="94"/>
    </location>
</feature>
<dbReference type="PANTHER" id="PTHR48449">
    <property type="entry name" value="DUF1985 DOMAIN-CONTAINING PROTEIN"/>
    <property type="match status" value="1"/>
</dbReference>
<gene>
    <name evidence="2" type="ORF">H5410_051504</name>
</gene>
<dbReference type="OrthoDB" id="1306375at2759"/>
<proteinExistence type="predicted"/>
<name>A0A9J5X072_SOLCO</name>
<dbReference type="AlphaFoldDB" id="A0A9J5X072"/>
<dbReference type="Pfam" id="PF09331">
    <property type="entry name" value="DUF1985"/>
    <property type="match status" value="1"/>
</dbReference>
<dbReference type="PANTHER" id="PTHR48449:SF1">
    <property type="entry name" value="DUF1985 DOMAIN-CONTAINING PROTEIN"/>
    <property type="match status" value="1"/>
</dbReference>
<dbReference type="EMBL" id="JACXVP010000010">
    <property type="protein sequence ID" value="KAG5580877.1"/>
    <property type="molecule type" value="Genomic_DNA"/>
</dbReference>
<sequence>MFWNLKLPPVMIQTQLIHSLLMIEVVQEKTDDIWLLVNGSLIHFGLGEFAIMTGLKCNGVMHENCISRKKNDLIDRCFASKRWTTDQDTIKISILHFIKHLFISGEYETYPWGKLVFHETFASLKKVLRGKIGNKFSKFFGFPLAFQDWFYECCAQLNEQFAIMIGKRIPRILSWKVLTSPNSIKVSEMLFATKLKVRIISATPFEKSTMNLNDLFEDVPVNDESNGVEIASLLVDDDYTTTPPVSRKTKNKPELCISDGQRELREDFQVVKQEIHSFKKLMTESDSKTSNAIEALSKKVDRNNDYERQRHEC</sequence>
<comment type="caution">
    <text evidence="2">The sequence shown here is derived from an EMBL/GenBank/DDBJ whole genome shotgun (WGS) entry which is preliminary data.</text>
</comment>
<keyword evidence="3" id="KW-1185">Reference proteome</keyword>
<accession>A0A9J5X072</accession>
<protein>
    <recommendedName>
        <fullName evidence="1">DUF1985 domain-containing protein</fullName>
    </recommendedName>
</protein>
<evidence type="ECO:0000313" key="2">
    <source>
        <dbReference type="EMBL" id="KAG5580877.1"/>
    </source>
</evidence>
<reference evidence="2 3" key="1">
    <citation type="submission" date="2020-09" db="EMBL/GenBank/DDBJ databases">
        <title>De no assembly of potato wild relative species, Solanum commersonii.</title>
        <authorList>
            <person name="Cho K."/>
        </authorList>
    </citation>
    <scope>NUCLEOTIDE SEQUENCE [LARGE SCALE GENOMIC DNA]</scope>
    <source>
        <strain evidence="2">LZ3.2</strain>
        <tissue evidence="2">Leaf</tissue>
    </source>
</reference>